<dbReference type="GO" id="GO:0003887">
    <property type="term" value="F:DNA-directed DNA polymerase activity"/>
    <property type="evidence" value="ECO:0007669"/>
    <property type="project" value="TreeGrafter"/>
</dbReference>
<comment type="caution">
    <text evidence="6">The sequence shown here is derived from an EMBL/GenBank/DDBJ whole genome shotgun (WGS) entry which is preliminary data.</text>
</comment>
<dbReference type="PANTHER" id="PTHR17598">
    <property type="entry name" value="DNA POLYMERASE DELTA SUBUNIT 3"/>
    <property type="match status" value="1"/>
</dbReference>
<feature type="region of interest" description="Disordered" evidence="5">
    <location>
        <begin position="386"/>
        <end position="437"/>
    </location>
</feature>
<reference evidence="6" key="1">
    <citation type="submission" date="2018-04" db="EMBL/GenBank/DDBJ databases">
        <title>Whole genome sequencing of Hypsizygus marmoreus.</title>
        <authorList>
            <person name="Choi I.-G."/>
            <person name="Min B."/>
            <person name="Kim J.-G."/>
            <person name="Kim S."/>
            <person name="Oh Y.-L."/>
            <person name="Kong W.-S."/>
            <person name="Park H."/>
            <person name="Jeong J."/>
            <person name="Song E.-S."/>
        </authorList>
    </citation>
    <scope>NUCLEOTIDE SEQUENCE [LARGE SCALE GENOMIC DNA]</scope>
    <source>
        <strain evidence="6">51987-8</strain>
    </source>
</reference>
<sequence length="537" mass="58851">MSTQTVVDFLTKQIFIERNIVTYRSLSRDLRVHVNTAKNELAIYHDVAPYQSQTCAATYLLCGEPLPPKIENEPEDVDMDEGVATNEDAEYEDDGEEVPQTRIVLVNEKDLEDARSQFARLDSIHIYSLAPSPILDAGLICTPTSNIRAIDRGKDGAEVVRTVGKVVGANIKVQPAKAPHPPVAGPSRVRAPLNVATKTAAQRRPAVKEPVKEQPKLVKEELKPVAKLTDKPKATGKLDFSKAKPKDTKKSGAAVELKAESSASNSRSEVKNKKVKVNLDPQKRGTKRKSAVSMSDSEDDDTPSAAPSKPPSSHSSHSEKANVRVQKRTVLSDDDEDDPQPVRKPRMSRAKKAADSDTELNVKALMDIDDDQVIHITREAAIFLRKEEEESEEEDVATRDVDMVDDSVPKPKPKKRREKKVIPVGRNGLKKKRVIKSKQSIDAKGYTVLEDYSSYESVSEEEPESAAPAKGKTNAKVSNQKAKQEEDSSAPAPKLKPPAKGSSSTKNAKSNKSATTTKGAQKQNSLANFFMAKPKNN</sequence>
<evidence type="ECO:0000256" key="1">
    <source>
        <dbReference type="ARBA" id="ARBA00004123"/>
    </source>
</evidence>
<dbReference type="GO" id="GO:0006271">
    <property type="term" value="P:DNA strand elongation involved in DNA replication"/>
    <property type="evidence" value="ECO:0007669"/>
    <property type="project" value="TreeGrafter"/>
</dbReference>
<protein>
    <recommendedName>
        <fullName evidence="2">DNA polymerase delta subunit 3</fullName>
    </recommendedName>
</protein>
<feature type="compositionally biased region" description="Basic and acidic residues" evidence="5">
    <location>
        <begin position="239"/>
        <end position="250"/>
    </location>
</feature>
<evidence type="ECO:0000313" key="6">
    <source>
        <dbReference type="EMBL" id="RDB23473.1"/>
    </source>
</evidence>
<dbReference type="InterPro" id="IPR019038">
    <property type="entry name" value="POLD3"/>
</dbReference>
<dbReference type="STRING" id="39966.A0A369JUW6"/>
<dbReference type="Proteomes" id="UP000076154">
    <property type="component" value="Unassembled WGS sequence"/>
</dbReference>
<dbReference type="GO" id="GO:1904161">
    <property type="term" value="P:DNA synthesis involved in UV-damage excision repair"/>
    <property type="evidence" value="ECO:0007669"/>
    <property type="project" value="TreeGrafter"/>
</dbReference>
<dbReference type="GO" id="GO:0006297">
    <property type="term" value="P:nucleotide-excision repair, DNA gap filling"/>
    <property type="evidence" value="ECO:0007669"/>
    <property type="project" value="TreeGrafter"/>
</dbReference>
<dbReference type="AlphaFoldDB" id="A0A369JUW6"/>
<accession>A0A369JUW6</accession>
<dbReference type="EMBL" id="LUEZ02000046">
    <property type="protein sequence ID" value="RDB23473.1"/>
    <property type="molecule type" value="Genomic_DNA"/>
</dbReference>
<evidence type="ECO:0000313" key="7">
    <source>
        <dbReference type="Proteomes" id="UP000076154"/>
    </source>
</evidence>
<keyword evidence="3" id="KW-0235">DNA replication</keyword>
<feature type="region of interest" description="Disordered" evidence="5">
    <location>
        <begin position="222"/>
        <end position="358"/>
    </location>
</feature>
<dbReference type="PANTHER" id="PTHR17598:SF13">
    <property type="entry name" value="DNA POLYMERASE DELTA SUBUNIT 3"/>
    <property type="match status" value="1"/>
</dbReference>
<dbReference type="Pfam" id="PF09507">
    <property type="entry name" value="CDC27"/>
    <property type="match status" value="1"/>
</dbReference>
<name>A0A369JUW6_HYPMA</name>
<dbReference type="OrthoDB" id="514823at2759"/>
<dbReference type="InParanoid" id="A0A369JUW6"/>
<feature type="compositionally biased region" description="Low complexity" evidence="5">
    <location>
        <begin position="303"/>
        <end position="315"/>
    </location>
</feature>
<keyword evidence="4" id="KW-0539">Nucleus</keyword>
<evidence type="ECO:0000256" key="3">
    <source>
        <dbReference type="ARBA" id="ARBA00022705"/>
    </source>
</evidence>
<dbReference type="InterPro" id="IPR041913">
    <property type="entry name" value="POLD3_sf"/>
</dbReference>
<keyword evidence="7" id="KW-1185">Reference proteome</keyword>
<feature type="compositionally biased region" description="Low complexity" evidence="5">
    <location>
        <begin position="489"/>
        <end position="520"/>
    </location>
</feature>
<gene>
    <name evidence="6" type="ORF">Hypma_009139</name>
</gene>
<evidence type="ECO:0000256" key="2">
    <source>
        <dbReference type="ARBA" id="ARBA00017589"/>
    </source>
</evidence>
<evidence type="ECO:0000256" key="5">
    <source>
        <dbReference type="SAM" id="MobiDB-lite"/>
    </source>
</evidence>
<dbReference type="GO" id="GO:0043625">
    <property type="term" value="C:delta DNA polymerase complex"/>
    <property type="evidence" value="ECO:0007669"/>
    <property type="project" value="InterPro"/>
</dbReference>
<organism evidence="6 7">
    <name type="scientific">Hypsizygus marmoreus</name>
    <name type="common">White beech mushroom</name>
    <name type="synonym">Agaricus marmoreus</name>
    <dbReference type="NCBI Taxonomy" id="39966"/>
    <lineage>
        <taxon>Eukaryota</taxon>
        <taxon>Fungi</taxon>
        <taxon>Dikarya</taxon>
        <taxon>Basidiomycota</taxon>
        <taxon>Agaricomycotina</taxon>
        <taxon>Agaricomycetes</taxon>
        <taxon>Agaricomycetidae</taxon>
        <taxon>Agaricales</taxon>
        <taxon>Tricholomatineae</taxon>
        <taxon>Lyophyllaceae</taxon>
        <taxon>Hypsizygus</taxon>
    </lineage>
</organism>
<evidence type="ECO:0000256" key="4">
    <source>
        <dbReference type="ARBA" id="ARBA00023242"/>
    </source>
</evidence>
<feature type="compositionally biased region" description="Basic and acidic residues" evidence="5">
    <location>
        <begin position="222"/>
        <end position="233"/>
    </location>
</feature>
<dbReference type="Gene3D" id="3.90.1030.20">
    <property type="entry name" value="DNA polymerase delta, p66 (Cdc27) subunit, wHTH domain"/>
    <property type="match status" value="1"/>
</dbReference>
<feature type="region of interest" description="Disordered" evidence="5">
    <location>
        <begin position="453"/>
        <end position="537"/>
    </location>
</feature>
<proteinExistence type="predicted"/>
<comment type="subcellular location">
    <subcellularLocation>
        <location evidence="1">Nucleus</location>
    </subcellularLocation>
</comment>